<organism evidence="2 3">
    <name type="scientific">Nonomuraea polychroma</name>
    <dbReference type="NCBI Taxonomy" id="46176"/>
    <lineage>
        <taxon>Bacteria</taxon>
        <taxon>Bacillati</taxon>
        <taxon>Actinomycetota</taxon>
        <taxon>Actinomycetes</taxon>
        <taxon>Streptosporangiales</taxon>
        <taxon>Streptosporangiaceae</taxon>
        <taxon>Nonomuraea</taxon>
    </lineage>
</organism>
<dbReference type="RefSeq" id="WP_127937956.1">
    <property type="nucleotide sequence ID" value="NZ_SAUN01000001.1"/>
</dbReference>
<keyword evidence="1" id="KW-0732">Signal</keyword>
<keyword evidence="3" id="KW-1185">Reference proteome</keyword>
<feature type="signal peptide" evidence="1">
    <location>
        <begin position="1"/>
        <end position="30"/>
    </location>
</feature>
<dbReference type="OrthoDB" id="3524282at2"/>
<gene>
    <name evidence="2" type="ORF">EDD27_8925</name>
</gene>
<evidence type="ECO:0000313" key="2">
    <source>
        <dbReference type="EMBL" id="RVX46079.1"/>
    </source>
</evidence>
<dbReference type="Pfam" id="PF17660">
    <property type="entry name" value="BTRD1"/>
    <property type="match status" value="4"/>
</dbReference>
<evidence type="ECO:0000313" key="3">
    <source>
        <dbReference type="Proteomes" id="UP000284824"/>
    </source>
</evidence>
<comment type="caution">
    <text evidence="2">The sequence shown here is derived from an EMBL/GenBank/DDBJ whole genome shotgun (WGS) entry which is preliminary data.</text>
</comment>
<proteinExistence type="predicted"/>
<dbReference type="Proteomes" id="UP000284824">
    <property type="component" value="Unassembled WGS sequence"/>
</dbReference>
<name>A0A438MJH6_9ACTN</name>
<dbReference type="AlphaFoldDB" id="A0A438MJH6"/>
<sequence length="292" mass="30689">MRRTQRMVALTTALAAVSAPLLAIASPAAAAPAKTTATQTVQNLPLDWLTLDGLTGTQLTQRVKQLLGKGYVPEALSVSNAANPQYTSVWIKDTTRKVNVLQGLSATNLQKTISDQVKAGFQPAMITGTGVGAGAVFAAVFEKTTAQAKSQLSMTAEAFAKVNAEFSAAGYAIASLDVYGTVERPLYAAVWVAGAATGSVQVTLGQTVQQRGQELLAKAKQGLRPVVMAVEPGKLYTTVWSKGSVTGLKEHLNLSRLTYTLQDTKMKALGYRPTILDTEGGVFAAVWAKASS</sequence>
<dbReference type="InterPro" id="IPR049511">
    <property type="entry name" value="PGH-like_rpt"/>
</dbReference>
<accession>A0A438MJH6</accession>
<protein>
    <submittedName>
        <fullName evidence="2">Uncharacterized protein</fullName>
    </submittedName>
</protein>
<dbReference type="EMBL" id="SAUN01000001">
    <property type="protein sequence ID" value="RVX46079.1"/>
    <property type="molecule type" value="Genomic_DNA"/>
</dbReference>
<feature type="chain" id="PRO_5019168656" evidence="1">
    <location>
        <begin position="31"/>
        <end position="292"/>
    </location>
</feature>
<reference evidence="2 3" key="1">
    <citation type="submission" date="2019-01" db="EMBL/GenBank/DDBJ databases">
        <title>Sequencing the genomes of 1000 actinobacteria strains.</title>
        <authorList>
            <person name="Klenk H.-P."/>
        </authorList>
    </citation>
    <scope>NUCLEOTIDE SEQUENCE [LARGE SCALE GENOMIC DNA]</scope>
    <source>
        <strain evidence="2 3">DSM 43925</strain>
    </source>
</reference>
<evidence type="ECO:0000256" key="1">
    <source>
        <dbReference type="SAM" id="SignalP"/>
    </source>
</evidence>